<dbReference type="Gene3D" id="3.20.20.80">
    <property type="entry name" value="Glycosidases"/>
    <property type="match status" value="1"/>
</dbReference>
<proteinExistence type="inferred from homology"/>
<gene>
    <name evidence="6" type="ORF">CTI12_AA120760</name>
</gene>
<dbReference type="STRING" id="35608.A0A2U1PRK7"/>
<dbReference type="InterPro" id="IPR033132">
    <property type="entry name" value="GH_1_N_CS"/>
</dbReference>
<keyword evidence="2" id="KW-0378">Hydrolase</keyword>
<dbReference type="PROSITE" id="PS00653">
    <property type="entry name" value="GLYCOSYL_HYDROL_F1_2"/>
    <property type="match status" value="1"/>
</dbReference>
<name>A0A2U1PRK7_ARTAN</name>
<evidence type="ECO:0000256" key="3">
    <source>
        <dbReference type="ARBA" id="ARBA00023295"/>
    </source>
</evidence>
<dbReference type="FunFam" id="3.20.20.80:FF:000020">
    <property type="entry name" value="Beta-glucosidase 12"/>
    <property type="match status" value="1"/>
</dbReference>
<feature type="signal peptide" evidence="5">
    <location>
        <begin position="1"/>
        <end position="19"/>
    </location>
</feature>
<dbReference type="Proteomes" id="UP000245207">
    <property type="component" value="Unassembled WGS sequence"/>
</dbReference>
<dbReference type="SUPFAM" id="SSF51445">
    <property type="entry name" value="(Trans)glycosidases"/>
    <property type="match status" value="1"/>
</dbReference>
<feature type="chain" id="PRO_5015564570" evidence="5">
    <location>
        <begin position="20"/>
        <end position="529"/>
    </location>
</feature>
<accession>A0A2U1PRK7</accession>
<evidence type="ECO:0000256" key="4">
    <source>
        <dbReference type="RuleBase" id="RU003690"/>
    </source>
</evidence>
<evidence type="ECO:0000256" key="2">
    <source>
        <dbReference type="ARBA" id="ARBA00022801"/>
    </source>
</evidence>
<dbReference type="AlphaFoldDB" id="A0A2U1PRK7"/>
<reference evidence="6 7" key="1">
    <citation type="journal article" date="2018" name="Mol. Plant">
        <title>The genome of Artemisia annua provides insight into the evolution of Asteraceae family and artemisinin biosynthesis.</title>
        <authorList>
            <person name="Shen Q."/>
            <person name="Zhang L."/>
            <person name="Liao Z."/>
            <person name="Wang S."/>
            <person name="Yan T."/>
            <person name="Shi P."/>
            <person name="Liu M."/>
            <person name="Fu X."/>
            <person name="Pan Q."/>
            <person name="Wang Y."/>
            <person name="Lv Z."/>
            <person name="Lu X."/>
            <person name="Zhang F."/>
            <person name="Jiang W."/>
            <person name="Ma Y."/>
            <person name="Chen M."/>
            <person name="Hao X."/>
            <person name="Li L."/>
            <person name="Tang Y."/>
            <person name="Lv G."/>
            <person name="Zhou Y."/>
            <person name="Sun X."/>
            <person name="Brodelius P.E."/>
            <person name="Rose J.K.C."/>
            <person name="Tang K."/>
        </authorList>
    </citation>
    <scope>NUCLEOTIDE SEQUENCE [LARGE SCALE GENOMIC DNA]</scope>
    <source>
        <strain evidence="7">cv. Huhao1</strain>
        <tissue evidence="6">Leaf</tissue>
    </source>
</reference>
<evidence type="ECO:0000256" key="1">
    <source>
        <dbReference type="ARBA" id="ARBA00010838"/>
    </source>
</evidence>
<comment type="caution">
    <text evidence="6">The sequence shown here is derived from an EMBL/GenBank/DDBJ whole genome shotgun (WGS) entry which is preliminary data.</text>
</comment>
<protein>
    <submittedName>
        <fullName evidence="6">Beta-glucosidase 16</fullName>
    </submittedName>
</protein>
<dbReference type="GO" id="GO:0005975">
    <property type="term" value="P:carbohydrate metabolic process"/>
    <property type="evidence" value="ECO:0007669"/>
    <property type="project" value="InterPro"/>
</dbReference>
<evidence type="ECO:0000313" key="6">
    <source>
        <dbReference type="EMBL" id="PWA88396.1"/>
    </source>
</evidence>
<comment type="similarity">
    <text evidence="1 4">Belongs to the glycosyl hydrolase 1 family.</text>
</comment>
<keyword evidence="3" id="KW-0326">Glycosidase</keyword>
<evidence type="ECO:0000313" key="7">
    <source>
        <dbReference type="Proteomes" id="UP000245207"/>
    </source>
</evidence>
<dbReference type="EMBL" id="PKPP01000818">
    <property type="protein sequence ID" value="PWA88396.1"/>
    <property type="molecule type" value="Genomic_DNA"/>
</dbReference>
<dbReference type="PRINTS" id="PR00131">
    <property type="entry name" value="GLHYDRLASE1"/>
</dbReference>
<dbReference type="InterPro" id="IPR017853">
    <property type="entry name" value="GH"/>
</dbReference>
<keyword evidence="7" id="KW-1185">Reference proteome</keyword>
<dbReference type="OrthoDB" id="65569at2759"/>
<evidence type="ECO:0000256" key="5">
    <source>
        <dbReference type="SAM" id="SignalP"/>
    </source>
</evidence>
<sequence>MKQCSLALVIFACFSILDASFNGGETRFKQQDPIERSDFPSGFMFGVATSAYQVEGAYLEDGKSFSNWDYFCHTQGCSESGEENGDIADDHYHKFMEDIEMMHSLGVKAYRFSISWTRILPKGRFGLANPLGIMFYNKIIDNLILKGIEPFVTIHHMDLPQELEDKYGAWLDPQMQDDFVHFAEICFKSFGDRVKYWITINEPNLVAEMAYEKGTYPPARCSQPFGNCLGGDSDVEPLLAMHNMLLAHGKTAKLYHEKFQPEQGGSIGLVAHCFMYEPLTDSDSDRKAAERAMIFNIGWSFDPPIFGDYPKEMREYHGNELPIFSPEEQNLMKNSIDFIGINHYSAIYAKDCTYSNCIESANRVIKGFVEITGERDGVLIGDPTSMPRFFVVPRGMGEIVNYFKNRYNNRPMYITENGYSSPNVENVQFEEIVNDAKRIEFHKSYLASLAETIRGGADVRGYFLWSLLDNYEWAYGYNVRFGLHYVDRNTFERIPKLSAKWYQNFLKNDSLVDIQAIRTVHNQAGFYDV</sequence>
<organism evidence="6 7">
    <name type="scientific">Artemisia annua</name>
    <name type="common">Sweet wormwood</name>
    <dbReference type="NCBI Taxonomy" id="35608"/>
    <lineage>
        <taxon>Eukaryota</taxon>
        <taxon>Viridiplantae</taxon>
        <taxon>Streptophyta</taxon>
        <taxon>Embryophyta</taxon>
        <taxon>Tracheophyta</taxon>
        <taxon>Spermatophyta</taxon>
        <taxon>Magnoliopsida</taxon>
        <taxon>eudicotyledons</taxon>
        <taxon>Gunneridae</taxon>
        <taxon>Pentapetalae</taxon>
        <taxon>asterids</taxon>
        <taxon>campanulids</taxon>
        <taxon>Asterales</taxon>
        <taxon>Asteraceae</taxon>
        <taxon>Asteroideae</taxon>
        <taxon>Anthemideae</taxon>
        <taxon>Artemisiinae</taxon>
        <taxon>Artemisia</taxon>
    </lineage>
</organism>
<dbReference type="PANTHER" id="PTHR10353">
    <property type="entry name" value="GLYCOSYL HYDROLASE"/>
    <property type="match status" value="1"/>
</dbReference>
<dbReference type="PANTHER" id="PTHR10353:SF175">
    <property type="entry name" value="BETA-GLUCOSIDASE 18-LIKE ISOFORM X1"/>
    <property type="match status" value="1"/>
</dbReference>
<dbReference type="InterPro" id="IPR001360">
    <property type="entry name" value="Glyco_hydro_1"/>
</dbReference>
<dbReference type="GO" id="GO:0008422">
    <property type="term" value="F:beta-glucosidase activity"/>
    <property type="evidence" value="ECO:0007669"/>
    <property type="project" value="TreeGrafter"/>
</dbReference>
<keyword evidence="5" id="KW-0732">Signal</keyword>
<dbReference type="Pfam" id="PF00232">
    <property type="entry name" value="Glyco_hydro_1"/>
    <property type="match status" value="1"/>
</dbReference>